<dbReference type="GO" id="GO:0005737">
    <property type="term" value="C:cytoplasm"/>
    <property type="evidence" value="ECO:0007669"/>
    <property type="project" value="UniProtKB-SubCell"/>
</dbReference>
<dbReference type="GO" id="GO:0006606">
    <property type="term" value="P:protein import into nucleus"/>
    <property type="evidence" value="ECO:0007669"/>
    <property type="project" value="UniProtKB-ARBA"/>
</dbReference>
<dbReference type="GO" id="GO:0005635">
    <property type="term" value="C:nuclear envelope"/>
    <property type="evidence" value="ECO:0007669"/>
    <property type="project" value="UniProtKB-ARBA"/>
</dbReference>
<dbReference type="PANTHER" id="PTHR16230:SF3">
    <property type="entry name" value="BIOGENESIS OF LYSOSOMAL ORGANELLES COMPLEX-1, SUBUNIT 4, CAPPUCCINO"/>
    <property type="match status" value="1"/>
</dbReference>
<dbReference type="FunFam" id="3.10.450.50:FF:000005">
    <property type="entry name" value="Nuclear transport factor 2"/>
    <property type="match status" value="1"/>
</dbReference>
<name>A0A6G0HS67_LARCR</name>
<dbReference type="Gene3D" id="3.10.450.50">
    <property type="match status" value="1"/>
</dbReference>
<dbReference type="SUPFAM" id="SSF54427">
    <property type="entry name" value="NTF2-like"/>
    <property type="match status" value="1"/>
</dbReference>
<evidence type="ECO:0000313" key="6">
    <source>
        <dbReference type="Proteomes" id="UP000424527"/>
    </source>
</evidence>
<dbReference type="EMBL" id="REGW02000019">
    <property type="protein sequence ID" value="KAE8281862.1"/>
    <property type="molecule type" value="Genomic_DNA"/>
</dbReference>
<dbReference type="AlphaFoldDB" id="A0A6G0HS67"/>
<proteinExistence type="predicted"/>
<accession>A0A6G0HS67</accession>
<sequence length="398" mass="44572">MDHHRVDRVGLLSPLEESSAEISRDSGIVSQSASSLSMVSEILSSGTVSQSPSFGAAANVIPRSPSLNEEAEPGTTEQHYPELDEEVLRHTALSYSSYIRATAGEEILCLEKSLEEMLTRVDEFVGMLDMIRNDTSQIVNENLPQIQQKSDEMRQIYRRIDKLEAFVKMVGANVSAMEEQVLQAEGELGTLPGAFKKILRTMTVPGFLNKPASPRRQAAHQRQDIPSVFRTDDYFTSQPEHGNPITLDWTERSPRWLARCLKKSEASNMANEKEIWQTIGEGFVQEYYNQFDNSNRSGLGNLYSANACLTWEGTAIQGREGIAAKLVGLPFKRIRHIITKQDCQPTVDSCILIMVFGQLQVDDDPPMAFHQVFMLKSQDCSWACTNDVFRLGIHNIPV</sequence>
<protein>
    <submittedName>
        <fullName evidence="5">Biogenesis of lysosome-related organelles complex 1 subunit 4</fullName>
    </submittedName>
</protein>
<dbReference type="GO" id="GO:0031083">
    <property type="term" value="C:BLOC-1 complex"/>
    <property type="evidence" value="ECO:0007669"/>
    <property type="project" value="TreeGrafter"/>
</dbReference>
<dbReference type="PROSITE" id="PS50177">
    <property type="entry name" value="NTF2_DOMAIN"/>
    <property type="match status" value="1"/>
</dbReference>
<evidence type="ECO:0000256" key="2">
    <source>
        <dbReference type="ARBA" id="ARBA00022490"/>
    </source>
</evidence>
<dbReference type="Proteomes" id="UP000424527">
    <property type="component" value="Unassembled WGS sequence"/>
</dbReference>
<evidence type="ECO:0000256" key="1">
    <source>
        <dbReference type="ARBA" id="ARBA00004496"/>
    </source>
</evidence>
<gene>
    <name evidence="5" type="ORF">D5F01_LYC19248</name>
</gene>
<keyword evidence="2" id="KW-0963">Cytoplasm</keyword>
<keyword evidence="6" id="KW-1185">Reference proteome</keyword>
<reference evidence="5 6" key="1">
    <citation type="submission" date="2019-07" db="EMBL/GenBank/DDBJ databases">
        <title>Chromosome genome assembly for large yellow croaker.</title>
        <authorList>
            <person name="Xiao S."/>
        </authorList>
    </citation>
    <scope>NUCLEOTIDE SEQUENCE [LARGE SCALE GENOMIC DNA]</scope>
    <source>
        <strain evidence="5">JMULYC20181020</strain>
        <tissue evidence="5">Muscle</tissue>
    </source>
</reference>
<dbReference type="Pfam" id="PF02136">
    <property type="entry name" value="NTF2"/>
    <property type="match status" value="1"/>
</dbReference>
<evidence type="ECO:0000259" key="4">
    <source>
        <dbReference type="PROSITE" id="PS50177"/>
    </source>
</evidence>
<feature type="domain" description="NTF2" evidence="4">
    <location>
        <begin position="279"/>
        <end position="391"/>
    </location>
</feature>
<organism evidence="5 6">
    <name type="scientific">Larimichthys crocea</name>
    <name type="common">Large yellow croaker</name>
    <name type="synonym">Pseudosciaena crocea</name>
    <dbReference type="NCBI Taxonomy" id="215358"/>
    <lineage>
        <taxon>Eukaryota</taxon>
        <taxon>Metazoa</taxon>
        <taxon>Chordata</taxon>
        <taxon>Craniata</taxon>
        <taxon>Vertebrata</taxon>
        <taxon>Euteleostomi</taxon>
        <taxon>Actinopterygii</taxon>
        <taxon>Neopterygii</taxon>
        <taxon>Teleostei</taxon>
        <taxon>Neoteleostei</taxon>
        <taxon>Acanthomorphata</taxon>
        <taxon>Eupercaria</taxon>
        <taxon>Sciaenidae</taxon>
        <taxon>Larimichthys</taxon>
    </lineage>
</organism>
<feature type="region of interest" description="Disordered" evidence="3">
    <location>
        <begin position="48"/>
        <end position="80"/>
    </location>
</feature>
<evidence type="ECO:0000256" key="3">
    <source>
        <dbReference type="SAM" id="MobiDB-lite"/>
    </source>
</evidence>
<dbReference type="InterPro" id="IPR024857">
    <property type="entry name" value="Cappuccino"/>
</dbReference>
<dbReference type="InterPro" id="IPR032710">
    <property type="entry name" value="NTF2-like_dom_sf"/>
</dbReference>
<dbReference type="CDD" id="cd00780">
    <property type="entry name" value="NTF2"/>
    <property type="match status" value="1"/>
</dbReference>
<dbReference type="InterPro" id="IPR002075">
    <property type="entry name" value="NTF2_dom"/>
</dbReference>
<evidence type="ECO:0000313" key="5">
    <source>
        <dbReference type="EMBL" id="KAE8281862.1"/>
    </source>
</evidence>
<comment type="subcellular location">
    <subcellularLocation>
        <location evidence="1">Cytoplasm</location>
    </subcellularLocation>
</comment>
<comment type="caution">
    <text evidence="5">The sequence shown here is derived from an EMBL/GenBank/DDBJ whole genome shotgun (WGS) entry which is preliminary data.</text>
</comment>
<dbReference type="InterPro" id="IPR018222">
    <property type="entry name" value="Nuclear_transport_factor_2_euk"/>
</dbReference>
<dbReference type="PANTHER" id="PTHR16230">
    <property type="entry name" value="CAPPUCCINO"/>
    <property type="match status" value="1"/>
</dbReference>